<name>A0AAN8UL95_9MAGN</name>
<dbReference type="EMBL" id="JBAMMX010000028">
    <property type="protein sequence ID" value="KAK6912267.1"/>
    <property type="molecule type" value="Genomic_DNA"/>
</dbReference>
<evidence type="ECO:0000313" key="3">
    <source>
        <dbReference type="Proteomes" id="UP001370490"/>
    </source>
</evidence>
<sequence>MDSSQTTMNSNNSKWNSGSAFDELRWIIQIRQTLDEELEEECEIPVCIFNVPKALSSSDPDSYTPQEVAIGPYHHWRTELYEMERYKLSAAKKTQKQLQTRNFQSLVEHLMKLEQRIRACYHKYLDFNGETLAWMMAIDASFLLEFLQIYAIKGERELTRVSSRMSHLFDFHGTKSAHNAILRDIAMLENQVPLFVLRKILEFQFSSVEFANGIFISMLMGFCKCVSPIVVREDSKNIDIKTYTHVLDFLYHMIVPKNDDSTEMIVVDANAEDKDEKEGSSTDSSYIKQLFEQIWSLLSKLNKGLVRLIKALVISRLFRFILKLPWTIISNLPGFHVLKTPVESYFFAENKEDIKPENQNSSFNSNISKPPLVEEITIPSVSQLCKVGVTFLPASGGISSIDFDVKSSTMYLPVVNLDVNAEIIMRNLVAYEASLVSGPLVFTRYTELMNGIIDTEEDAKLLREKGIVMNRLKKDEEVASLWNGMSKSIKLTKVPSLDKVIEDVNKYYNNRWKVRAGKFVKTYVFGSWRLLTFMAAIFLLLLLTLQAFCSVYSCARLLRISSN</sequence>
<protein>
    <submittedName>
        <fullName evidence="2">Uncharacterized protein</fullName>
    </submittedName>
</protein>
<dbReference type="AlphaFoldDB" id="A0AAN8UL95"/>
<gene>
    <name evidence="2" type="ORF">RJ641_024360</name>
</gene>
<comment type="caution">
    <text evidence="2">The sequence shown here is derived from an EMBL/GenBank/DDBJ whole genome shotgun (WGS) entry which is preliminary data.</text>
</comment>
<dbReference type="InterPro" id="IPR004158">
    <property type="entry name" value="DUF247_pln"/>
</dbReference>
<keyword evidence="1" id="KW-1133">Transmembrane helix</keyword>
<keyword evidence="3" id="KW-1185">Reference proteome</keyword>
<dbReference type="Proteomes" id="UP001370490">
    <property type="component" value="Unassembled WGS sequence"/>
</dbReference>
<evidence type="ECO:0000256" key="1">
    <source>
        <dbReference type="SAM" id="Phobius"/>
    </source>
</evidence>
<dbReference type="Pfam" id="PF03140">
    <property type="entry name" value="DUF247"/>
    <property type="match status" value="1"/>
</dbReference>
<reference evidence="2 3" key="1">
    <citation type="submission" date="2023-12" db="EMBL/GenBank/DDBJ databases">
        <title>A high-quality genome assembly for Dillenia turbinata (Dilleniales).</title>
        <authorList>
            <person name="Chanderbali A."/>
        </authorList>
    </citation>
    <scope>NUCLEOTIDE SEQUENCE [LARGE SCALE GENOMIC DNA]</scope>
    <source>
        <strain evidence="2">LSX21</strain>
        <tissue evidence="2">Leaf</tissue>
    </source>
</reference>
<dbReference type="PANTHER" id="PTHR31170">
    <property type="entry name" value="BNAC04G53230D PROTEIN"/>
    <property type="match status" value="1"/>
</dbReference>
<evidence type="ECO:0000313" key="2">
    <source>
        <dbReference type="EMBL" id="KAK6912267.1"/>
    </source>
</evidence>
<organism evidence="2 3">
    <name type="scientific">Dillenia turbinata</name>
    <dbReference type="NCBI Taxonomy" id="194707"/>
    <lineage>
        <taxon>Eukaryota</taxon>
        <taxon>Viridiplantae</taxon>
        <taxon>Streptophyta</taxon>
        <taxon>Embryophyta</taxon>
        <taxon>Tracheophyta</taxon>
        <taxon>Spermatophyta</taxon>
        <taxon>Magnoliopsida</taxon>
        <taxon>eudicotyledons</taxon>
        <taxon>Gunneridae</taxon>
        <taxon>Pentapetalae</taxon>
        <taxon>Dilleniales</taxon>
        <taxon>Dilleniaceae</taxon>
        <taxon>Dillenia</taxon>
    </lineage>
</organism>
<feature type="transmembrane region" description="Helical" evidence="1">
    <location>
        <begin position="530"/>
        <end position="555"/>
    </location>
</feature>
<dbReference type="PANTHER" id="PTHR31170:SF25">
    <property type="entry name" value="BNAA09G04570D PROTEIN"/>
    <property type="match status" value="1"/>
</dbReference>
<proteinExistence type="predicted"/>
<keyword evidence="1" id="KW-0472">Membrane</keyword>
<accession>A0AAN8UL95</accession>
<keyword evidence="1" id="KW-0812">Transmembrane</keyword>